<dbReference type="GeneID" id="119726340"/>
<feature type="signal peptide" evidence="5">
    <location>
        <begin position="1"/>
        <end position="26"/>
    </location>
</feature>
<dbReference type="PANTHER" id="PTHR48043">
    <property type="entry name" value="EG:EG0003.4 PROTEIN-RELATED"/>
    <property type="match status" value="1"/>
</dbReference>
<dbReference type="OrthoDB" id="5835829at2759"/>
<keyword evidence="2" id="KW-0328">Glycosyltransferase</keyword>
<dbReference type="Proteomes" id="UP000887568">
    <property type="component" value="Unplaced"/>
</dbReference>
<proteinExistence type="inferred from homology"/>
<dbReference type="SUPFAM" id="SSF53756">
    <property type="entry name" value="UDP-Glycosyltransferase/glycogen phosphorylase"/>
    <property type="match status" value="1"/>
</dbReference>
<keyword evidence="7" id="KW-1185">Reference proteome</keyword>
<dbReference type="EnsemblMetazoa" id="XM_038197996.1">
    <property type="protein sequence ID" value="XP_038053924.1"/>
    <property type="gene ID" value="LOC119726340"/>
</dbReference>
<organism evidence="6 7">
    <name type="scientific">Patiria miniata</name>
    <name type="common">Bat star</name>
    <name type="synonym">Asterina miniata</name>
    <dbReference type="NCBI Taxonomy" id="46514"/>
    <lineage>
        <taxon>Eukaryota</taxon>
        <taxon>Metazoa</taxon>
        <taxon>Echinodermata</taxon>
        <taxon>Eleutherozoa</taxon>
        <taxon>Asterozoa</taxon>
        <taxon>Asteroidea</taxon>
        <taxon>Valvatacea</taxon>
        <taxon>Valvatida</taxon>
        <taxon>Asterinidae</taxon>
        <taxon>Patiria</taxon>
    </lineage>
</organism>
<dbReference type="AlphaFoldDB" id="A0A913ZRA8"/>
<dbReference type="InterPro" id="IPR002213">
    <property type="entry name" value="UDP_glucos_trans"/>
</dbReference>
<comment type="similarity">
    <text evidence="1">Belongs to the UDP-glycosyltransferase family.</text>
</comment>
<feature type="chain" id="PRO_5037571926" description="UDP-glucuronosyltransferase" evidence="5">
    <location>
        <begin position="27"/>
        <end position="558"/>
    </location>
</feature>
<evidence type="ECO:0000256" key="2">
    <source>
        <dbReference type="ARBA" id="ARBA00022676"/>
    </source>
</evidence>
<evidence type="ECO:0000313" key="7">
    <source>
        <dbReference type="Proteomes" id="UP000887568"/>
    </source>
</evidence>
<dbReference type="RefSeq" id="XP_038053924.1">
    <property type="nucleotide sequence ID" value="XM_038197996.1"/>
</dbReference>
<dbReference type="PANTHER" id="PTHR48043:SF145">
    <property type="entry name" value="FI06409P-RELATED"/>
    <property type="match status" value="1"/>
</dbReference>
<protein>
    <recommendedName>
        <fullName evidence="8">UDP-glucuronosyltransferase</fullName>
    </recommendedName>
</protein>
<evidence type="ECO:0000256" key="4">
    <source>
        <dbReference type="SAM" id="Phobius"/>
    </source>
</evidence>
<feature type="transmembrane region" description="Helical" evidence="4">
    <location>
        <begin position="519"/>
        <end position="542"/>
    </location>
</feature>
<keyword evidence="4" id="KW-0472">Membrane</keyword>
<dbReference type="InterPro" id="IPR050271">
    <property type="entry name" value="UDP-glycosyltransferase"/>
</dbReference>
<evidence type="ECO:0000256" key="5">
    <source>
        <dbReference type="SAM" id="SignalP"/>
    </source>
</evidence>
<keyword evidence="3" id="KW-0808">Transferase</keyword>
<dbReference type="Gene3D" id="3.40.50.2000">
    <property type="entry name" value="Glycogen Phosphorylase B"/>
    <property type="match status" value="2"/>
</dbReference>
<keyword evidence="5" id="KW-0732">Signal</keyword>
<keyword evidence="4" id="KW-1133">Transmembrane helix</keyword>
<evidence type="ECO:0008006" key="8">
    <source>
        <dbReference type="Google" id="ProtNLM"/>
    </source>
</evidence>
<dbReference type="OMA" id="SHYISIC"/>
<name>A0A913ZRA8_PATMI</name>
<dbReference type="FunFam" id="3.40.50.2000:FF:000021">
    <property type="entry name" value="UDP-glucuronosyltransferase"/>
    <property type="match status" value="1"/>
</dbReference>
<keyword evidence="4" id="KW-0812">Transmembrane</keyword>
<evidence type="ECO:0000313" key="6">
    <source>
        <dbReference type="EnsemblMetazoa" id="XP_038053924.1"/>
    </source>
</evidence>
<evidence type="ECO:0000256" key="1">
    <source>
        <dbReference type="ARBA" id="ARBA00009995"/>
    </source>
</evidence>
<dbReference type="Pfam" id="PF00201">
    <property type="entry name" value="UDPGT"/>
    <property type="match status" value="1"/>
</dbReference>
<dbReference type="GO" id="GO:0008194">
    <property type="term" value="F:UDP-glycosyltransferase activity"/>
    <property type="evidence" value="ECO:0007669"/>
    <property type="project" value="InterPro"/>
</dbReference>
<accession>A0A913ZRA8</accession>
<dbReference type="CDD" id="cd03784">
    <property type="entry name" value="GT1_Gtf-like"/>
    <property type="match status" value="1"/>
</dbReference>
<evidence type="ECO:0000256" key="3">
    <source>
        <dbReference type="ARBA" id="ARBA00022679"/>
    </source>
</evidence>
<reference evidence="6" key="1">
    <citation type="submission" date="2022-11" db="UniProtKB">
        <authorList>
            <consortium name="EnsemblMetazoa"/>
        </authorList>
    </citation>
    <scope>IDENTIFICATION</scope>
</reference>
<sequence length="558" mass="62809">MSPSLSTVLLVALLSQLFVLPALTSSKGDDTPDSKKYKFLYFASIMGGSHYVALARSGRALVQQGHRVVSLVGSSNSNRSWQRDADVFSFVVFNSTYTKQNRTDVMDNISKVIVKGHHNHFFGPFLNSANLTGKLNFMDMWLQECDDLLGDSTAMERLRKEKFDMLVVDDMIPCGPLLAQTLDIPFVHSSVFFVIPSKHGHWTGLPTYPSYIPERNMGLTNKMTFLQRVQNVLVHYLYGLIHFRTRMGICNFDGYDQLKVKYNIKPEISTLESYKQALLYFLHGSFALEFARPMQPNTILILHHPGVNGNQTLEEDVAQFLDTAPSGVVMFSMGSFVTMMEREQAQMFADAFAMLPHRVLWQSGADLSGLRLGNNTLVAKWLPMTQVMEHPNVRLYVSQGGALTLNEALWAGLPIVGLPLAEDQMDNLVRVEAKGVGLKVDIASMTPRTLSQTIGRVMTEPKYRENARRISEIMRDLETSASPVDTMARWILHVTLFGGDHLRPAVQDLNFVQRNLLDVYLFLAVVLALVTWINVTVSSFCLRCMCCKGRNKNHLKKE</sequence>